<evidence type="ECO:0000313" key="2">
    <source>
        <dbReference type="Proteomes" id="UP000018217"/>
    </source>
</evidence>
<dbReference type="Proteomes" id="UP000018217">
    <property type="component" value="Unassembled WGS sequence"/>
</dbReference>
<comment type="caution">
    <text evidence="1">The sequence shown here is derived from an EMBL/GenBank/DDBJ whole genome shotgun (WGS) entry which is preliminary data.</text>
</comment>
<accession>V5Z371</accession>
<proteinExistence type="predicted"/>
<name>V5Z371_9GAMM</name>
<reference evidence="1 2" key="1">
    <citation type="journal article" date="2013" name="Syst. Appl. Microbiol.">
        <title>Phylogenetic position and virulence apparatus of the pear flower necrosis pathogen Erwinia piriflorinigrans CFBP 5888T as assessed by comparative genomics.</title>
        <authorList>
            <person name="Smits T.H."/>
            <person name="Rezzonico F."/>
            <person name="Lopez M.M."/>
            <person name="Blom J."/>
            <person name="Goesmann A."/>
            <person name="Frey J.E."/>
            <person name="Duffy B."/>
        </authorList>
    </citation>
    <scope>NUCLEOTIDE SEQUENCE [LARGE SCALE GENOMIC DNA]</scope>
    <source>
        <strain evidence="2">CFBP5888</strain>
    </source>
</reference>
<protein>
    <submittedName>
        <fullName evidence="1">Uncharacterized protein</fullName>
    </submittedName>
</protein>
<keyword evidence="2" id="KW-1185">Reference proteome</keyword>
<gene>
    <name evidence="1" type="ORF">EPIR_0352</name>
</gene>
<organism evidence="1 2">
    <name type="scientific">Erwinia piriflorinigrans CFBP 5888</name>
    <dbReference type="NCBI Taxonomy" id="1161919"/>
    <lineage>
        <taxon>Bacteria</taxon>
        <taxon>Pseudomonadati</taxon>
        <taxon>Pseudomonadota</taxon>
        <taxon>Gammaproteobacteria</taxon>
        <taxon>Enterobacterales</taxon>
        <taxon>Erwiniaceae</taxon>
        <taxon>Erwinia</taxon>
    </lineage>
</organism>
<dbReference type="AlphaFoldDB" id="V5Z371"/>
<evidence type="ECO:0000313" key="1">
    <source>
        <dbReference type="EMBL" id="CCG85717.1"/>
    </source>
</evidence>
<dbReference type="STRING" id="1161919.EPIR_0352"/>
<sequence length="31" mass="3278">MEPDTAAYGVQIHCEPIWCSPESLTGASVQG</sequence>
<dbReference type="EMBL" id="CAHS01000005">
    <property type="protein sequence ID" value="CCG85717.1"/>
    <property type="molecule type" value="Genomic_DNA"/>
</dbReference>